<dbReference type="PATRIC" id="fig|1618337.4.peg.254"/>
<keyword evidence="1" id="KW-0472">Membrane</keyword>
<sequence length="395" mass="42351">MLIKRNTTSKGFVLVSVLVIMSVLLVIAYYLADVLYSEYSIARNQRSASIALNLAEAGTQEAIWRIQNDSSARDTFLNSLDGQTIIPAKNLTTGGSYTVTIQNIAKATATITSTGYDKLGTKTAQRKITLNVTQSNKPTTYPYEAALLVGGPSSGNIYLHNMTLNYDDGYDPASIASAGNINIGNATIHVSQDILANKSIAVQNSTVDQGGTQQQNYSTPFEMPGIDFNSDSPSSYKSLAIAQGHYYTSDQFNNLLEVQTTFNGIFYVAGAGGVTIKNKSITFNGALISEGSVNVTNANLNIFHNPAPSGLLTLSNFNVTNANIHIEGLLYVGVLSAASNNANITIIGAVLAHDFSGNNCNITLNFKKDWVNETLSGGGVQGTPVIKFQHWEEEY</sequence>
<keyword evidence="1" id="KW-0812">Transmembrane</keyword>
<name>A0A0G4B4Z5_9BACT</name>
<proteinExistence type="predicted"/>
<dbReference type="AlphaFoldDB" id="A0A0G4B4Z5"/>
<evidence type="ECO:0000313" key="3">
    <source>
        <dbReference type="Proteomes" id="UP000035648"/>
    </source>
</evidence>
<gene>
    <name evidence="2" type="ORF">UT28_C0001G0256</name>
</gene>
<evidence type="ECO:0000313" key="2">
    <source>
        <dbReference type="EMBL" id="AKM82067.1"/>
    </source>
</evidence>
<evidence type="ECO:0008006" key="4">
    <source>
        <dbReference type="Google" id="ProtNLM"/>
    </source>
</evidence>
<dbReference type="EMBL" id="CP011213">
    <property type="protein sequence ID" value="AKM82067.1"/>
    <property type="molecule type" value="Genomic_DNA"/>
</dbReference>
<keyword evidence="1" id="KW-1133">Transmembrane helix</keyword>
<dbReference type="Proteomes" id="UP000035648">
    <property type="component" value="Chromosome"/>
</dbReference>
<reference evidence="2 3" key="1">
    <citation type="journal article" date="2015" name="Nature">
        <title>rRNA introns, odd ribosomes, and small enigmatic genomes across a large radiation of phyla.</title>
        <authorList>
            <person name="Brown C.T."/>
            <person name="Hug L.A."/>
            <person name="Thomas B.C."/>
            <person name="Sharon I."/>
            <person name="Castelle C.J."/>
            <person name="Singh A."/>
            <person name="Wilkins M.J."/>
            <person name="Williams K.H."/>
            <person name="Banfield J.F."/>
        </authorList>
    </citation>
    <scope>NUCLEOTIDE SEQUENCE [LARGE SCALE GENOMIC DNA]</scope>
</reference>
<dbReference type="KEGG" id="bbgw:UT28_C0001G0256"/>
<feature type="transmembrane region" description="Helical" evidence="1">
    <location>
        <begin position="12"/>
        <end position="32"/>
    </location>
</feature>
<accession>A0A0G4B4Z5</accession>
<evidence type="ECO:0000256" key="1">
    <source>
        <dbReference type="SAM" id="Phobius"/>
    </source>
</evidence>
<protein>
    <recommendedName>
        <fullName evidence="4">Type 4 fimbrial biogenesis protein PilX N-terminal domain-containing protein</fullName>
    </recommendedName>
</protein>
<dbReference type="STRING" id="1618337.UT28_C0001G0256"/>
<organism evidence="2 3">
    <name type="scientific">Berkelbacteria bacterium GW2011_GWE1_39_12</name>
    <dbReference type="NCBI Taxonomy" id="1618337"/>
    <lineage>
        <taxon>Bacteria</taxon>
        <taxon>Candidatus Berkelbacteria</taxon>
    </lineage>
</organism>